<evidence type="ECO:0000256" key="6">
    <source>
        <dbReference type="ARBA" id="ARBA00023125"/>
    </source>
</evidence>
<evidence type="ECO:0000259" key="12">
    <source>
        <dbReference type="PROSITE" id="PS51843"/>
    </source>
</evidence>
<dbReference type="InterPro" id="IPR000536">
    <property type="entry name" value="Nucl_hrmn_rcpt_lig-bd"/>
</dbReference>
<keyword evidence="7" id="KW-0804">Transcription</keyword>
<feature type="region of interest" description="Disordered" evidence="10">
    <location>
        <begin position="1"/>
        <end position="22"/>
    </location>
</feature>
<evidence type="ECO:0000256" key="2">
    <source>
        <dbReference type="ARBA" id="ARBA00022723"/>
    </source>
</evidence>
<dbReference type="PRINTS" id="PR00398">
    <property type="entry name" value="STRDHORMONER"/>
</dbReference>
<dbReference type="SUPFAM" id="SSF48508">
    <property type="entry name" value="Nuclear receptor ligand-binding domain"/>
    <property type="match status" value="1"/>
</dbReference>
<evidence type="ECO:0000256" key="11">
    <source>
        <dbReference type="SAM" id="Phobius"/>
    </source>
</evidence>
<dbReference type="Ensembl" id="ENSEBUT00000009434.1">
    <property type="protein sequence ID" value="ENSEBUP00000008919.1"/>
    <property type="gene ID" value="ENSEBUG00000005768.1"/>
</dbReference>
<dbReference type="AlphaFoldDB" id="A0A8C4Q290"/>
<keyword evidence="2" id="KW-0479">Metal-binding</keyword>
<keyword evidence="11" id="KW-1133">Transmembrane helix</keyword>
<dbReference type="PROSITE" id="PS51843">
    <property type="entry name" value="NR_LBD"/>
    <property type="match status" value="1"/>
</dbReference>
<keyword evidence="4" id="KW-0862">Zinc</keyword>
<dbReference type="GO" id="GO:0030154">
    <property type="term" value="P:cell differentiation"/>
    <property type="evidence" value="ECO:0007669"/>
    <property type="project" value="TreeGrafter"/>
</dbReference>
<dbReference type="GO" id="GO:0004879">
    <property type="term" value="F:nuclear receptor activity"/>
    <property type="evidence" value="ECO:0007669"/>
    <property type="project" value="InterPro"/>
</dbReference>
<dbReference type="PANTHER" id="PTHR24082:SF509">
    <property type="entry name" value="NUCLEAR RECEPTOR SUBFAMILY 1, GROUP H, MEMBER 3"/>
    <property type="match status" value="1"/>
</dbReference>
<dbReference type="InterPro" id="IPR001723">
    <property type="entry name" value="Nuclear_hrmn_rcpt"/>
</dbReference>
<evidence type="ECO:0000313" key="14">
    <source>
        <dbReference type="Proteomes" id="UP000694388"/>
    </source>
</evidence>
<feature type="region of interest" description="Disordered" evidence="10">
    <location>
        <begin position="124"/>
        <end position="145"/>
    </location>
</feature>
<keyword evidence="11" id="KW-0812">Transmembrane</keyword>
<dbReference type="PRINTS" id="PR00546">
    <property type="entry name" value="THYROIDHORMR"/>
</dbReference>
<comment type="similarity">
    <text evidence="1">Belongs to the nuclear hormone receptor family. NR1 subfamily.</text>
</comment>
<evidence type="ECO:0000256" key="5">
    <source>
        <dbReference type="ARBA" id="ARBA00023015"/>
    </source>
</evidence>
<dbReference type="GO" id="GO:0090575">
    <property type="term" value="C:RNA polymerase II transcription regulator complex"/>
    <property type="evidence" value="ECO:0007669"/>
    <property type="project" value="TreeGrafter"/>
</dbReference>
<dbReference type="GO" id="GO:0000978">
    <property type="term" value="F:RNA polymerase II cis-regulatory region sequence-specific DNA binding"/>
    <property type="evidence" value="ECO:0007669"/>
    <property type="project" value="TreeGrafter"/>
</dbReference>
<organism evidence="13 14">
    <name type="scientific">Eptatretus burgeri</name>
    <name type="common">Inshore hagfish</name>
    <dbReference type="NCBI Taxonomy" id="7764"/>
    <lineage>
        <taxon>Eukaryota</taxon>
        <taxon>Metazoa</taxon>
        <taxon>Chordata</taxon>
        <taxon>Craniata</taxon>
        <taxon>Vertebrata</taxon>
        <taxon>Cyclostomata</taxon>
        <taxon>Myxini</taxon>
        <taxon>Myxiniformes</taxon>
        <taxon>Myxinidae</taxon>
        <taxon>Eptatretinae</taxon>
        <taxon>Eptatretus</taxon>
    </lineage>
</organism>
<evidence type="ECO:0000256" key="4">
    <source>
        <dbReference type="ARBA" id="ARBA00022833"/>
    </source>
</evidence>
<feature type="region of interest" description="Disordered" evidence="10">
    <location>
        <begin position="50"/>
        <end position="75"/>
    </location>
</feature>
<evidence type="ECO:0000256" key="3">
    <source>
        <dbReference type="ARBA" id="ARBA00022771"/>
    </source>
</evidence>
<protein>
    <recommendedName>
        <fullName evidence="12">NR LBD domain-containing protein</fullName>
    </recommendedName>
</protein>
<accession>A0A8C4Q290</accession>
<dbReference type="Proteomes" id="UP000694388">
    <property type="component" value="Unplaced"/>
</dbReference>
<keyword evidence="6" id="KW-0238">DNA-binding</keyword>
<name>A0A8C4Q290_EPTBU</name>
<keyword evidence="14" id="KW-1185">Reference proteome</keyword>
<dbReference type="InterPro" id="IPR035500">
    <property type="entry name" value="NHR-like_dom_sf"/>
</dbReference>
<proteinExistence type="inferred from homology"/>
<keyword evidence="8" id="KW-0675">Receptor</keyword>
<dbReference type="GO" id="GO:0008270">
    <property type="term" value="F:zinc ion binding"/>
    <property type="evidence" value="ECO:0007669"/>
    <property type="project" value="UniProtKB-KW"/>
</dbReference>
<sequence>MDRSQSERSTRAMTSDSAWPPPPSFGPYKRLRGPSVVCVFHVVSPVLDSTHVSPRRPVSCSSAPPTRRRTASCLSTPPTWSCLLLHPRPLDSSLLHSSSSCSEHDLHTSGCGQKNAAIVGCRTMEHPSPRNTQPWPQDHDPQNREARQQRFAHFTELAIISVQEIVDFAKQVPGFLQLNREDQIALLKASTIEIMLLETSRRYNMQAKSICFLKDFSYNKDDFARAGKKKDIPSLLIHSLFKTVTLFFFISVFVSVPNSAHSRRIIRNIFKTFP</sequence>
<dbReference type="InterPro" id="IPR050234">
    <property type="entry name" value="Nuclear_hormone_rcpt_NR1"/>
</dbReference>
<dbReference type="Gene3D" id="1.10.565.10">
    <property type="entry name" value="Retinoid X Receptor"/>
    <property type="match status" value="1"/>
</dbReference>
<dbReference type="GO" id="GO:0045944">
    <property type="term" value="P:positive regulation of transcription by RNA polymerase II"/>
    <property type="evidence" value="ECO:0007669"/>
    <property type="project" value="TreeGrafter"/>
</dbReference>
<evidence type="ECO:0000256" key="1">
    <source>
        <dbReference type="ARBA" id="ARBA00008092"/>
    </source>
</evidence>
<keyword evidence="3" id="KW-0863">Zinc-finger</keyword>
<dbReference type="GeneTree" id="ENSGT00940000161465"/>
<reference evidence="13" key="2">
    <citation type="submission" date="2025-09" db="UniProtKB">
        <authorList>
            <consortium name="Ensembl"/>
        </authorList>
    </citation>
    <scope>IDENTIFICATION</scope>
</reference>
<feature type="transmembrane region" description="Helical" evidence="11">
    <location>
        <begin position="235"/>
        <end position="256"/>
    </location>
</feature>
<feature type="compositionally biased region" description="Basic and acidic residues" evidence="10">
    <location>
        <begin position="1"/>
        <end position="10"/>
    </location>
</feature>
<keyword evidence="11" id="KW-0472">Membrane</keyword>
<reference evidence="13" key="1">
    <citation type="submission" date="2025-08" db="UniProtKB">
        <authorList>
            <consortium name="Ensembl"/>
        </authorList>
    </citation>
    <scope>IDENTIFICATION</scope>
</reference>
<evidence type="ECO:0000256" key="9">
    <source>
        <dbReference type="ARBA" id="ARBA00023242"/>
    </source>
</evidence>
<feature type="domain" description="NR LBD" evidence="12">
    <location>
        <begin position="124"/>
        <end position="274"/>
    </location>
</feature>
<evidence type="ECO:0000313" key="13">
    <source>
        <dbReference type="Ensembl" id="ENSEBUP00000008919.1"/>
    </source>
</evidence>
<evidence type="ECO:0000256" key="7">
    <source>
        <dbReference type="ARBA" id="ARBA00023163"/>
    </source>
</evidence>
<dbReference type="Pfam" id="PF00104">
    <property type="entry name" value="Hormone_recep"/>
    <property type="match status" value="1"/>
</dbReference>
<keyword evidence="9" id="KW-0539">Nucleus</keyword>
<dbReference type="InterPro" id="IPR001728">
    <property type="entry name" value="ThyrH_rcpt"/>
</dbReference>
<evidence type="ECO:0000256" key="10">
    <source>
        <dbReference type="SAM" id="MobiDB-lite"/>
    </source>
</evidence>
<evidence type="ECO:0000256" key="8">
    <source>
        <dbReference type="ARBA" id="ARBA00023170"/>
    </source>
</evidence>
<dbReference type="GO" id="GO:0000122">
    <property type="term" value="P:negative regulation of transcription by RNA polymerase II"/>
    <property type="evidence" value="ECO:0007669"/>
    <property type="project" value="TreeGrafter"/>
</dbReference>
<keyword evidence="5" id="KW-0805">Transcription regulation</keyword>
<dbReference type="PANTHER" id="PTHR24082">
    <property type="entry name" value="NUCLEAR HORMONE RECEPTOR"/>
    <property type="match status" value="1"/>
</dbReference>